<dbReference type="RefSeq" id="XP_013406746.2">
    <property type="nucleotide sequence ID" value="XM_013551292.2"/>
</dbReference>
<organism evidence="10 11">
    <name type="scientific">Lingula anatina</name>
    <name type="common">Brachiopod</name>
    <name type="synonym">Lingula unguis</name>
    <dbReference type="NCBI Taxonomy" id="7574"/>
    <lineage>
        <taxon>Eukaryota</taxon>
        <taxon>Metazoa</taxon>
        <taxon>Spiralia</taxon>
        <taxon>Lophotrochozoa</taxon>
        <taxon>Brachiopoda</taxon>
        <taxon>Linguliformea</taxon>
        <taxon>Lingulata</taxon>
        <taxon>Lingulida</taxon>
        <taxon>Linguloidea</taxon>
        <taxon>Lingulidae</taxon>
        <taxon>Lingula</taxon>
    </lineage>
</organism>
<keyword evidence="10" id="KW-1185">Reference proteome</keyword>
<feature type="transmembrane region" description="Helical" evidence="8">
    <location>
        <begin position="331"/>
        <end position="354"/>
    </location>
</feature>
<evidence type="ECO:0000313" key="10">
    <source>
        <dbReference type="Proteomes" id="UP000085678"/>
    </source>
</evidence>
<evidence type="ECO:0000256" key="6">
    <source>
        <dbReference type="ARBA" id="ARBA00023170"/>
    </source>
</evidence>
<dbReference type="InParanoid" id="A0A1S3J947"/>
<dbReference type="SUPFAM" id="SSF81321">
    <property type="entry name" value="Family A G protein-coupled receptor-like"/>
    <property type="match status" value="1"/>
</dbReference>
<dbReference type="Gene3D" id="1.20.1070.10">
    <property type="entry name" value="Rhodopsin 7-helix transmembrane proteins"/>
    <property type="match status" value="1"/>
</dbReference>
<accession>A0A1S3J947</accession>
<keyword evidence="3 8" id="KW-1133">Transmembrane helix</keyword>
<evidence type="ECO:0000256" key="7">
    <source>
        <dbReference type="ARBA" id="ARBA00023224"/>
    </source>
</evidence>
<evidence type="ECO:0000256" key="3">
    <source>
        <dbReference type="ARBA" id="ARBA00022989"/>
    </source>
</evidence>
<evidence type="ECO:0000256" key="5">
    <source>
        <dbReference type="ARBA" id="ARBA00023136"/>
    </source>
</evidence>
<feature type="transmembrane region" description="Helical" evidence="8">
    <location>
        <begin position="80"/>
        <end position="99"/>
    </location>
</feature>
<dbReference type="Pfam" id="PF00001">
    <property type="entry name" value="7tm_1"/>
    <property type="match status" value="1"/>
</dbReference>
<dbReference type="InterPro" id="IPR017452">
    <property type="entry name" value="GPCR_Rhodpsn_7TM"/>
</dbReference>
<sequence length="405" mass="46301">MMGLEELDGGDRYLVLHWLNERDIPNNSDIDWTTPHIKKSMQDVYPVFLFLFVLVGLSGLLGNLTIIAVVIKRGMYKDPLFFLLGNAALSDILKCLFVLPISVSNLTLQDWIFGSFLCYFLPMMQSYPNHASMLTYVVIAIDRYRKVVYPMKSRVPAGLCIIAIWVVSLCLVLPYAVYVKYLDIGYYLPLLKGAAICGLNHETRTEDFVRAIFVTLYILPLAFISFLFVKVSADLKSQETPNSFENSCREPVITWSRNHGIEAEGNSGDSNNYSVFAEETDDLDVRQEKQTQKYLICMVVTFGLCWWPVQILDLVTNLVLETEENTSHFDVTYTTFVLFGFLSTCSNPILFASWQMSHSTKDRLKGYFHFSGSRRRHERRQSESSKLTQGSYTIDSEISRISNQD</sequence>
<feature type="transmembrane region" description="Helical" evidence="8">
    <location>
        <begin position="208"/>
        <end position="229"/>
    </location>
</feature>
<dbReference type="InterPro" id="IPR000276">
    <property type="entry name" value="GPCR_Rhodpsn"/>
</dbReference>
<evidence type="ECO:0000256" key="2">
    <source>
        <dbReference type="ARBA" id="ARBA00022692"/>
    </source>
</evidence>
<keyword evidence="2 8" id="KW-0812">Transmembrane</keyword>
<proteinExistence type="predicted"/>
<dbReference type="AlphaFoldDB" id="A0A1S3J947"/>
<comment type="subcellular location">
    <subcellularLocation>
        <location evidence="1">Membrane</location>
        <topology evidence="1">Multi-pass membrane protein</topology>
    </subcellularLocation>
</comment>
<dbReference type="OrthoDB" id="5975336at2759"/>
<keyword evidence="7" id="KW-0807">Transducer</keyword>
<dbReference type="GO" id="GO:0016020">
    <property type="term" value="C:membrane"/>
    <property type="evidence" value="ECO:0007669"/>
    <property type="project" value="UniProtKB-SubCell"/>
</dbReference>
<evidence type="ECO:0000313" key="11">
    <source>
        <dbReference type="RefSeq" id="XP_013406746.2"/>
    </source>
</evidence>
<dbReference type="PROSITE" id="PS50262">
    <property type="entry name" value="G_PROTEIN_RECEP_F1_2"/>
    <property type="match status" value="1"/>
</dbReference>
<evidence type="ECO:0000256" key="8">
    <source>
        <dbReference type="SAM" id="Phobius"/>
    </source>
</evidence>
<evidence type="ECO:0000259" key="9">
    <source>
        <dbReference type="PROSITE" id="PS50262"/>
    </source>
</evidence>
<keyword evidence="4" id="KW-0297">G-protein coupled receptor</keyword>
<dbReference type="PANTHER" id="PTHR24235:SF12">
    <property type="entry name" value="G-PROTEIN COUPLED RECEPTORS FAMILY 1 PROFILE DOMAIN-CONTAINING PROTEIN"/>
    <property type="match status" value="1"/>
</dbReference>
<dbReference type="Proteomes" id="UP000085678">
    <property type="component" value="Unplaced"/>
</dbReference>
<feature type="domain" description="G-protein coupled receptors family 1 profile" evidence="9">
    <location>
        <begin position="62"/>
        <end position="351"/>
    </location>
</feature>
<dbReference type="GO" id="GO:0004930">
    <property type="term" value="F:G protein-coupled receptor activity"/>
    <property type="evidence" value="ECO:0007669"/>
    <property type="project" value="UniProtKB-KW"/>
</dbReference>
<dbReference type="KEGG" id="lak:106171133"/>
<name>A0A1S3J947_LINAN</name>
<feature type="transmembrane region" description="Helical" evidence="8">
    <location>
        <begin position="111"/>
        <end position="139"/>
    </location>
</feature>
<dbReference type="STRING" id="7574.A0A1S3J947"/>
<keyword evidence="6 11" id="KW-0675">Receptor</keyword>
<reference evidence="11" key="1">
    <citation type="submission" date="2025-08" db="UniProtKB">
        <authorList>
            <consortium name="RefSeq"/>
        </authorList>
    </citation>
    <scope>IDENTIFICATION</scope>
    <source>
        <tissue evidence="11">Gonads</tissue>
    </source>
</reference>
<evidence type="ECO:0000256" key="4">
    <source>
        <dbReference type="ARBA" id="ARBA00023040"/>
    </source>
</evidence>
<dbReference type="OMA" id="EQYLGHQ"/>
<feature type="transmembrane region" description="Helical" evidence="8">
    <location>
        <begin position="47"/>
        <end position="71"/>
    </location>
</feature>
<dbReference type="GeneID" id="106171133"/>
<dbReference type="PRINTS" id="PR00237">
    <property type="entry name" value="GPCRRHODOPSN"/>
</dbReference>
<protein>
    <submittedName>
        <fullName evidence="11">Neuropeptide Y receptor type 2</fullName>
    </submittedName>
</protein>
<keyword evidence="5 8" id="KW-0472">Membrane</keyword>
<dbReference type="PANTHER" id="PTHR24235">
    <property type="entry name" value="NEUROPEPTIDE Y RECEPTOR"/>
    <property type="match status" value="1"/>
</dbReference>
<feature type="transmembrane region" description="Helical" evidence="8">
    <location>
        <begin position="294"/>
        <end position="311"/>
    </location>
</feature>
<gene>
    <name evidence="11" type="primary">LOC106171133</name>
</gene>
<feature type="transmembrane region" description="Helical" evidence="8">
    <location>
        <begin position="159"/>
        <end position="178"/>
    </location>
</feature>
<evidence type="ECO:0000256" key="1">
    <source>
        <dbReference type="ARBA" id="ARBA00004141"/>
    </source>
</evidence>